<evidence type="ECO:0000313" key="1">
    <source>
        <dbReference type="EMBL" id="QEU71576.1"/>
    </source>
</evidence>
<proteinExistence type="predicted"/>
<accession>A0A5J6F6E1</accession>
<keyword evidence="2" id="KW-1185">Reference proteome</keyword>
<dbReference type="AlphaFoldDB" id="A0A5J6F6E1"/>
<dbReference type="Proteomes" id="UP000326178">
    <property type="component" value="Chromosome"/>
</dbReference>
<protein>
    <submittedName>
        <fullName evidence="1">Uncharacterized protein</fullName>
    </submittedName>
</protein>
<dbReference type="EMBL" id="CP023702">
    <property type="protein sequence ID" value="QEU71576.1"/>
    <property type="molecule type" value="Genomic_DNA"/>
</dbReference>
<sequence>MKVGHAFGGGLRSSAERVARRVLARGPVRRVGALGVRGGGARRWGGRVFGGTGRGPGWPGWPGW</sequence>
<reference evidence="1 2" key="1">
    <citation type="submission" date="2017-09" db="EMBL/GenBank/DDBJ databases">
        <authorList>
            <person name="Lee N."/>
            <person name="Cho B.-K."/>
        </authorList>
    </citation>
    <scope>NUCLEOTIDE SEQUENCE [LARGE SCALE GENOMIC DNA]</scope>
    <source>
        <strain evidence="1 2">ATCC 12769</strain>
    </source>
</reference>
<name>A0A5J6F6E1_9ACTN</name>
<organism evidence="1 2">
    <name type="scientific">Streptomyces nitrosporeus</name>
    <dbReference type="NCBI Taxonomy" id="28894"/>
    <lineage>
        <taxon>Bacteria</taxon>
        <taxon>Bacillati</taxon>
        <taxon>Actinomycetota</taxon>
        <taxon>Actinomycetes</taxon>
        <taxon>Kitasatosporales</taxon>
        <taxon>Streptomycetaceae</taxon>
        <taxon>Streptomyces</taxon>
    </lineage>
</organism>
<evidence type="ECO:0000313" key="2">
    <source>
        <dbReference type="Proteomes" id="UP000326178"/>
    </source>
</evidence>
<dbReference type="KEGG" id="snk:CP967_06005"/>
<gene>
    <name evidence="1" type="ORF">CP967_06005</name>
</gene>